<proteinExistence type="inferred from homology"/>
<dbReference type="PANTHER" id="PTHR21668">
    <property type="entry name" value="EIF-1A"/>
    <property type="match status" value="1"/>
</dbReference>
<feature type="compositionally biased region" description="Basic residues" evidence="2">
    <location>
        <begin position="10"/>
        <end position="19"/>
    </location>
</feature>
<dbReference type="Pfam" id="PF01176">
    <property type="entry name" value="eIF-1a"/>
    <property type="match status" value="1"/>
</dbReference>
<keyword evidence="5" id="KW-1185">Reference proteome</keyword>
<evidence type="ECO:0000256" key="1">
    <source>
        <dbReference type="PROSITE-ProRule" id="PRU00181"/>
    </source>
</evidence>
<dbReference type="InterPro" id="IPR001253">
    <property type="entry name" value="TIF_eIF-1A"/>
</dbReference>
<evidence type="ECO:0000313" key="5">
    <source>
        <dbReference type="Proteomes" id="UP001431783"/>
    </source>
</evidence>
<evidence type="ECO:0000313" key="4">
    <source>
        <dbReference type="EMBL" id="KAK9872132.1"/>
    </source>
</evidence>
<evidence type="ECO:0000259" key="3">
    <source>
        <dbReference type="PROSITE" id="PS50832"/>
    </source>
</evidence>
<evidence type="ECO:0000256" key="2">
    <source>
        <dbReference type="SAM" id="MobiDB-lite"/>
    </source>
</evidence>
<feature type="domain" description="S1-like" evidence="3">
    <location>
        <begin position="23"/>
        <end position="97"/>
    </location>
</feature>
<dbReference type="InterPro" id="IPR006196">
    <property type="entry name" value="RNA-binding_domain_S1_IF1"/>
</dbReference>
<dbReference type="AlphaFoldDB" id="A0AAW1TVL4"/>
<dbReference type="GO" id="GO:0003723">
    <property type="term" value="F:RNA binding"/>
    <property type="evidence" value="ECO:0007669"/>
    <property type="project" value="InterPro"/>
</dbReference>
<accession>A0AAW1TVL4</accession>
<organism evidence="4 5">
    <name type="scientific">Henosepilachna vigintioctopunctata</name>
    <dbReference type="NCBI Taxonomy" id="420089"/>
    <lineage>
        <taxon>Eukaryota</taxon>
        <taxon>Metazoa</taxon>
        <taxon>Ecdysozoa</taxon>
        <taxon>Arthropoda</taxon>
        <taxon>Hexapoda</taxon>
        <taxon>Insecta</taxon>
        <taxon>Pterygota</taxon>
        <taxon>Neoptera</taxon>
        <taxon>Endopterygota</taxon>
        <taxon>Coleoptera</taxon>
        <taxon>Polyphaga</taxon>
        <taxon>Cucujiformia</taxon>
        <taxon>Coccinelloidea</taxon>
        <taxon>Coccinellidae</taxon>
        <taxon>Epilachninae</taxon>
        <taxon>Epilachnini</taxon>
        <taxon>Henosepilachna</taxon>
    </lineage>
</organism>
<dbReference type="EMBL" id="JARQZJ010000009">
    <property type="protein sequence ID" value="KAK9872132.1"/>
    <property type="molecule type" value="Genomic_DNA"/>
</dbReference>
<dbReference type="GO" id="GO:0003743">
    <property type="term" value="F:translation initiation factor activity"/>
    <property type="evidence" value="ECO:0007669"/>
    <property type="project" value="UniProtKB-UniRule"/>
</dbReference>
<gene>
    <name evidence="4" type="ORF">WA026_016185</name>
</gene>
<comment type="caution">
    <text evidence="4">The sequence shown here is derived from an EMBL/GenBank/DDBJ whole genome shotgun (WGS) entry which is preliminary data.</text>
</comment>
<keyword evidence="1" id="KW-0396">Initiation factor</keyword>
<feature type="region of interest" description="Disordered" evidence="2">
    <location>
        <begin position="1"/>
        <end position="21"/>
    </location>
</feature>
<dbReference type="CDD" id="cd05793">
    <property type="entry name" value="S1_IF1A"/>
    <property type="match status" value="1"/>
</dbReference>
<dbReference type="Gene3D" id="2.40.50.140">
    <property type="entry name" value="Nucleic acid-binding proteins"/>
    <property type="match status" value="1"/>
</dbReference>
<dbReference type="SMART" id="SM00652">
    <property type="entry name" value="eIF1a"/>
    <property type="match status" value="1"/>
</dbReference>
<dbReference type="SUPFAM" id="SSF50249">
    <property type="entry name" value="Nucleic acid-binding proteins"/>
    <property type="match status" value="1"/>
</dbReference>
<reference evidence="4 5" key="1">
    <citation type="submission" date="2023-03" db="EMBL/GenBank/DDBJ databases">
        <title>Genome insight into feeding habits of ladybird beetles.</title>
        <authorList>
            <person name="Li H.-S."/>
            <person name="Huang Y.-H."/>
            <person name="Pang H."/>
        </authorList>
    </citation>
    <scope>NUCLEOTIDE SEQUENCE [LARGE SCALE GENOMIC DNA]</scope>
    <source>
        <strain evidence="4">SYSU_2023b</strain>
        <tissue evidence="4">Whole body</tissue>
    </source>
</reference>
<sequence>MPKNTGKGGKNYKRRKSQKKVPVERELAFKEDGMEYAQVTKMLGHCTLEAMCCDGKKRLCYIRGRIKNRVWIEQSDYILIGLRSFQDARADVIWKYTTDEVLRLQAYGEIPESVESEQIFTFVDEDLDEYIRFGYDNDLEDEDIEDMVST</sequence>
<keyword evidence="1" id="KW-0648">Protein biosynthesis</keyword>
<dbReference type="PROSITE" id="PS50832">
    <property type="entry name" value="S1_IF1_TYPE"/>
    <property type="match status" value="1"/>
</dbReference>
<dbReference type="InterPro" id="IPR012340">
    <property type="entry name" value="NA-bd_OB-fold"/>
</dbReference>
<dbReference type="Proteomes" id="UP001431783">
    <property type="component" value="Unassembled WGS sequence"/>
</dbReference>
<protein>
    <recommendedName>
        <fullName evidence="3">S1-like domain-containing protein</fullName>
    </recommendedName>
</protein>
<name>A0AAW1TVL4_9CUCU</name>
<dbReference type="HAMAP" id="MF_00216">
    <property type="entry name" value="aIF_1A"/>
    <property type="match status" value="1"/>
</dbReference>